<accession>A0A839AAG9</accession>
<gene>
    <name evidence="2" type="ORF">H2509_02190</name>
</gene>
<proteinExistence type="predicted"/>
<evidence type="ECO:0000313" key="3">
    <source>
        <dbReference type="Proteomes" id="UP000541109"/>
    </source>
</evidence>
<dbReference type="RefSeq" id="WP_182161833.1">
    <property type="nucleotide sequence ID" value="NZ_JACFXV010000031.1"/>
</dbReference>
<evidence type="ECO:0000259" key="1">
    <source>
        <dbReference type="Pfam" id="PF14397"/>
    </source>
</evidence>
<feature type="domain" description="Alpha-L-glutamate ligase-related protein ATP-grasp" evidence="1">
    <location>
        <begin position="102"/>
        <end position="371"/>
    </location>
</feature>
<keyword evidence="3" id="KW-1185">Reference proteome</keyword>
<dbReference type="Pfam" id="PF14397">
    <property type="entry name" value="ATPgrasp_ST"/>
    <property type="match status" value="1"/>
</dbReference>
<comment type="caution">
    <text evidence="2">The sequence shown here is derived from an EMBL/GenBank/DDBJ whole genome shotgun (WGS) entry which is preliminary data.</text>
</comment>
<sequence length="400" mass="44742">MMNHHQSAPAPGNDPVQSAMRRRSLAKRLARYWRILSEDFPIYIRTRNKKSFAAQAAEIYTLYRLYGYLPYQYLKHGLYRKGFGREIFGYIPPELLHRTRDRANAAGDQRLVRDKLAFEERMASRGIRTARTLFILGRDGIVDRSGNAVPFEAFLRQAATHFLPKGLIVKPKDGGSGSAVFRVEIRDRALLHDGRPLDGQAFADLVFNTNNGHFWNDFLIQEAIVQHPELDRFNASSVNSVRIDTFIDDKGAVRLNAAVLKVGAPGSITDNASRGGYMIGIDLATGKLTGKARTDAKFGGTFHDLQERFGIDPKTFRLPHWPHLLETAKNAADAMRPFRALGWDVAISRGGPVVIETNDDYGVDVLQEMNGGYATRPLGEAYLDHYAKDKTAILAAIGKR</sequence>
<dbReference type="EMBL" id="JACFXV010000031">
    <property type="protein sequence ID" value="MBA5775932.1"/>
    <property type="molecule type" value="Genomic_DNA"/>
</dbReference>
<dbReference type="Proteomes" id="UP000541109">
    <property type="component" value="Unassembled WGS sequence"/>
</dbReference>
<organism evidence="2 3">
    <name type="scientific">Stappia albiluteola</name>
    <dbReference type="NCBI Taxonomy" id="2758565"/>
    <lineage>
        <taxon>Bacteria</taxon>
        <taxon>Pseudomonadati</taxon>
        <taxon>Pseudomonadota</taxon>
        <taxon>Alphaproteobacteria</taxon>
        <taxon>Hyphomicrobiales</taxon>
        <taxon>Stappiaceae</taxon>
        <taxon>Stappia</taxon>
    </lineage>
</organism>
<dbReference type="SUPFAM" id="SSF56059">
    <property type="entry name" value="Glutathione synthetase ATP-binding domain-like"/>
    <property type="match status" value="1"/>
</dbReference>
<dbReference type="AlphaFoldDB" id="A0A839AAG9"/>
<evidence type="ECO:0000313" key="2">
    <source>
        <dbReference type="EMBL" id="MBA5775932.1"/>
    </source>
</evidence>
<protein>
    <recommendedName>
        <fullName evidence="1">Alpha-L-glutamate ligase-related protein ATP-grasp domain-containing protein</fullName>
    </recommendedName>
</protein>
<dbReference type="Gene3D" id="3.30.470.20">
    <property type="entry name" value="ATP-grasp fold, B domain"/>
    <property type="match status" value="1"/>
</dbReference>
<dbReference type="InterPro" id="IPR039523">
    <property type="entry name" value="RimK-rel_E_lig_ATP-grasp"/>
</dbReference>
<name>A0A839AAG9_9HYPH</name>
<reference evidence="2 3" key="1">
    <citation type="submission" date="2020-07" db="EMBL/GenBank/DDBJ databases">
        <title>Stappia sp., F7233, whole genome shotgun sequencing project.</title>
        <authorList>
            <person name="Jiang S."/>
            <person name="Liu Z.W."/>
            <person name="Du Z.J."/>
        </authorList>
    </citation>
    <scope>NUCLEOTIDE SEQUENCE [LARGE SCALE GENOMIC DNA]</scope>
    <source>
        <strain evidence="2 3">F7233</strain>
    </source>
</reference>